<keyword evidence="2" id="KW-1185">Reference proteome</keyword>
<sequence>MSFDKTALFRHVTYSVIGVNALQRGTKQYLPHMKAETTCTENSLHAKESKQMILQTKLIIVEILNFIMDVRRDYRITVALSWFKQRFPCDEFGELLSRADKSFSYFFMVFITYLK</sequence>
<proteinExistence type="predicted"/>
<dbReference type="WBParaSite" id="OFLC_0000532401-mRNA-1">
    <property type="protein sequence ID" value="OFLC_0000532401-mRNA-1"/>
    <property type="gene ID" value="OFLC_0000532401"/>
</dbReference>
<accession>A0A183HCW3</accession>
<gene>
    <name evidence="1" type="ORF">OFLC_LOCUS5325</name>
</gene>
<dbReference type="EMBL" id="UZAJ01004520">
    <property type="protein sequence ID" value="VDO42760.1"/>
    <property type="molecule type" value="Genomic_DNA"/>
</dbReference>
<protein>
    <submittedName>
        <fullName evidence="3">HORMA domain-containing protein</fullName>
    </submittedName>
</protein>
<reference evidence="3" key="1">
    <citation type="submission" date="2016-06" db="UniProtKB">
        <authorList>
            <consortium name="WormBaseParasite"/>
        </authorList>
    </citation>
    <scope>IDENTIFICATION</scope>
</reference>
<dbReference type="AlphaFoldDB" id="A0A183HCW3"/>
<organism evidence="3">
    <name type="scientific">Onchocerca flexuosa</name>
    <dbReference type="NCBI Taxonomy" id="387005"/>
    <lineage>
        <taxon>Eukaryota</taxon>
        <taxon>Metazoa</taxon>
        <taxon>Ecdysozoa</taxon>
        <taxon>Nematoda</taxon>
        <taxon>Chromadorea</taxon>
        <taxon>Rhabditida</taxon>
        <taxon>Spirurina</taxon>
        <taxon>Spiruromorpha</taxon>
        <taxon>Filarioidea</taxon>
        <taxon>Onchocercidae</taxon>
        <taxon>Onchocerca</taxon>
    </lineage>
</organism>
<name>A0A183HCW3_9BILA</name>
<dbReference type="Proteomes" id="UP000267606">
    <property type="component" value="Unassembled WGS sequence"/>
</dbReference>
<evidence type="ECO:0000313" key="2">
    <source>
        <dbReference type="Proteomes" id="UP000267606"/>
    </source>
</evidence>
<reference evidence="1 2" key="2">
    <citation type="submission" date="2018-11" db="EMBL/GenBank/DDBJ databases">
        <authorList>
            <consortium name="Pathogen Informatics"/>
        </authorList>
    </citation>
    <scope>NUCLEOTIDE SEQUENCE [LARGE SCALE GENOMIC DNA]</scope>
</reference>
<evidence type="ECO:0000313" key="1">
    <source>
        <dbReference type="EMBL" id="VDO42760.1"/>
    </source>
</evidence>
<evidence type="ECO:0000313" key="3">
    <source>
        <dbReference type="WBParaSite" id="OFLC_0000532401-mRNA-1"/>
    </source>
</evidence>
<dbReference type="STRING" id="387005.A0A183HCW3"/>